<dbReference type="EMBL" id="JXBB01000001">
    <property type="protein sequence ID" value="OAR05394.1"/>
    <property type="molecule type" value="Genomic_DNA"/>
</dbReference>
<dbReference type="Gene3D" id="1.20.272.10">
    <property type="match status" value="1"/>
</dbReference>
<sequence>MTGGGRLPVYVLVGADEGALLQREQALVQKLLPPDADPTVAVLPVDVEAEGIERALEAFELGTLFGGPTVVVGRRVHFLTARGGSRRGGKAAEGERERLERFLADLAASGEAGTAPTGGGSPLAGRALVLTVPADGLDGRLKVVERLKALGTIETVSAPTADERLRQVQEALRARGLSLPPERLEALVARLPEEPAAATLELEKWLLYTEATGAPPDEEAEGWLLSEAPEGDAFRLIDALMAGEGAQARAILARLKGDEEPLRLIGLMLQQVRLMLIVREAAEAPEALAATLGVHPFAVKMARRRSARVAPERLTAIFRELAWIDRGLKTGAVPRESAVERAVLAFFLPA</sequence>
<comment type="caution">
    <text evidence="9">The sequence shown here is derived from an EMBL/GenBank/DDBJ whole genome shotgun (WGS) entry which is preliminary data.</text>
</comment>
<dbReference type="EC" id="2.7.7.7" evidence="1"/>
<organism evidence="9 11">
    <name type="scientific">Hydrogenibacillus schlegelii</name>
    <name type="common">Bacillus schlegelii</name>
    <dbReference type="NCBI Taxonomy" id="1484"/>
    <lineage>
        <taxon>Bacteria</taxon>
        <taxon>Bacillati</taxon>
        <taxon>Bacillota</taxon>
        <taxon>Bacilli</taxon>
        <taxon>Bacillales</taxon>
        <taxon>Bacillales Family X. Incertae Sedis</taxon>
        <taxon>Hydrogenibacillus</taxon>
    </lineage>
</organism>
<dbReference type="Proteomes" id="UP000243024">
    <property type="component" value="Unassembled WGS sequence"/>
</dbReference>
<dbReference type="GO" id="GO:0003677">
    <property type="term" value="F:DNA binding"/>
    <property type="evidence" value="ECO:0007669"/>
    <property type="project" value="InterPro"/>
</dbReference>
<evidence type="ECO:0000256" key="4">
    <source>
        <dbReference type="ARBA" id="ARBA00022705"/>
    </source>
</evidence>
<dbReference type="Proteomes" id="UP000244180">
    <property type="component" value="Unassembled WGS sequence"/>
</dbReference>
<name>A0A132MH56_HYDSH</name>
<dbReference type="GO" id="GO:0003887">
    <property type="term" value="F:DNA-directed DNA polymerase activity"/>
    <property type="evidence" value="ECO:0007669"/>
    <property type="project" value="UniProtKB-KW"/>
</dbReference>
<dbReference type="Pfam" id="PF21694">
    <property type="entry name" value="DNA_pol3_delta_C"/>
    <property type="match status" value="1"/>
</dbReference>
<accession>A0A132MH56</accession>
<evidence type="ECO:0000256" key="1">
    <source>
        <dbReference type="ARBA" id="ARBA00012417"/>
    </source>
</evidence>
<comment type="similarity">
    <text evidence="6">Belongs to the DNA polymerase HolA subunit family.</text>
</comment>
<dbReference type="AlphaFoldDB" id="A0A132MH56"/>
<evidence type="ECO:0000256" key="5">
    <source>
        <dbReference type="ARBA" id="ARBA00022932"/>
    </source>
</evidence>
<dbReference type="InterPro" id="IPR005790">
    <property type="entry name" value="DNA_polIII_delta"/>
</dbReference>
<keyword evidence="3" id="KW-0548">Nucleotidyltransferase</keyword>
<keyword evidence="5" id="KW-0239">DNA-directed DNA polymerase</keyword>
<dbReference type="EMBL" id="PEBV01000004">
    <property type="protein sequence ID" value="PTQ54402.1"/>
    <property type="molecule type" value="Genomic_DNA"/>
</dbReference>
<evidence type="ECO:0000256" key="2">
    <source>
        <dbReference type="ARBA" id="ARBA00022679"/>
    </source>
</evidence>
<dbReference type="InterPro" id="IPR027417">
    <property type="entry name" value="P-loop_NTPase"/>
</dbReference>
<dbReference type="PANTHER" id="PTHR34388:SF1">
    <property type="entry name" value="DNA POLYMERASE III SUBUNIT DELTA"/>
    <property type="match status" value="1"/>
</dbReference>
<reference evidence="10 12" key="2">
    <citation type="submission" date="2017-08" db="EMBL/GenBank/DDBJ databases">
        <title>Burning lignite coal seam in the remote Altai Mountains harbors a hydrogen-driven thermophilic microbial community.</title>
        <authorList>
            <person name="Kadnikov V.V."/>
            <person name="Mardanov A.V."/>
            <person name="Ivasenko D."/>
            <person name="Beletsky A.V."/>
            <person name="Karnachuk O.V."/>
            <person name="Ravin N.V."/>
        </authorList>
    </citation>
    <scope>NUCLEOTIDE SEQUENCE [LARGE SCALE GENOMIC DNA]</scope>
    <source>
        <strain evidence="10">AL33</strain>
    </source>
</reference>
<dbReference type="GO" id="GO:0006261">
    <property type="term" value="P:DNA-templated DNA replication"/>
    <property type="evidence" value="ECO:0007669"/>
    <property type="project" value="TreeGrafter"/>
</dbReference>
<reference evidence="9 11" key="1">
    <citation type="submission" date="2015-09" db="EMBL/GenBank/DDBJ databases">
        <title>Draft genome sequence of Hydrogenibacillus schlegelii DSM 2000.</title>
        <authorList>
            <person name="Hemp J."/>
        </authorList>
    </citation>
    <scope>NUCLEOTIDE SEQUENCE [LARGE SCALE GENOMIC DNA]</scope>
    <source>
        <strain evidence="9 11">MA 48</strain>
    </source>
</reference>
<dbReference type="PANTHER" id="PTHR34388">
    <property type="entry name" value="DNA POLYMERASE III SUBUNIT DELTA"/>
    <property type="match status" value="1"/>
</dbReference>
<gene>
    <name evidence="10" type="ORF">HSCHL_0321</name>
    <name evidence="9" type="ORF">SA87_10860</name>
</gene>
<feature type="domain" description="DNA polymerase III delta subunit-like C-terminal" evidence="8">
    <location>
        <begin position="231"/>
        <end position="344"/>
    </location>
</feature>
<dbReference type="InterPro" id="IPR048466">
    <property type="entry name" value="DNA_pol3_delta-like_C"/>
</dbReference>
<proteinExistence type="inferred from homology"/>
<dbReference type="Gene3D" id="3.40.50.300">
    <property type="entry name" value="P-loop containing nucleotide triphosphate hydrolases"/>
    <property type="match status" value="1"/>
</dbReference>
<dbReference type="InterPro" id="IPR008921">
    <property type="entry name" value="DNA_pol3_clamp-load_cplx_C"/>
</dbReference>
<evidence type="ECO:0000256" key="6">
    <source>
        <dbReference type="ARBA" id="ARBA00034754"/>
    </source>
</evidence>
<comment type="catalytic activity">
    <reaction evidence="7">
        <text>DNA(n) + a 2'-deoxyribonucleoside 5'-triphosphate = DNA(n+1) + diphosphate</text>
        <dbReference type="Rhea" id="RHEA:22508"/>
        <dbReference type="Rhea" id="RHEA-COMP:17339"/>
        <dbReference type="Rhea" id="RHEA-COMP:17340"/>
        <dbReference type="ChEBI" id="CHEBI:33019"/>
        <dbReference type="ChEBI" id="CHEBI:61560"/>
        <dbReference type="ChEBI" id="CHEBI:173112"/>
        <dbReference type="EC" id="2.7.7.7"/>
    </reaction>
</comment>
<evidence type="ECO:0000313" key="11">
    <source>
        <dbReference type="Proteomes" id="UP000243024"/>
    </source>
</evidence>
<keyword evidence="4" id="KW-0235">DNA replication</keyword>
<evidence type="ECO:0000313" key="9">
    <source>
        <dbReference type="EMBL" id="OAR05394.1"/>
    </source>
</evidence>
<dbReference type="NCBIfam" id="TIGR01128">
    <property type="entry name" value="holA"/>
    <property type="match status" value="1"/>
</dbReference>
<dbReference type="SUPFAM" id="SSF48019">
    <property type="entry name" value="post-AAA+ oligomerization domain-like"/>
    <property type="match status" value="1"/>
</dbReference>
<dbReference type="STRING" id="1484.SA87_10860"/>
<keyword evidence="2" id="KW-0808">Transferase</keyword>
<keyword evidence="11" id="KW-1185">Reference proteome</keyword>
<dbReference type="GO" id="GO:0009360">
    <property type="term" value="C:DNA polymerase III complex"/>
    <property type="evidence" value="ECO:0007669"/>
    <property type="project" value="TreeGrafter"/>
</dbReference>
<evidence type="ECO:0000259" key="8">
    <source>
        <dbReference type="Pfam" id="PF21694"/>
    </source>
</evidence>
<evidence type="ECO:0000256" key="3">
    <source>
        <dbReference type="ARBA" id="ARBA00022695"/>
    </source>
</evidence>
<evidence type="ECO:0000313" key="12">
    <source>
        <dbReference type="Proteomes" id="UP000244180"/>
    </source>
</evidence>
<evidence type="ECO:0000256" key="7">
    <source>
        <dbReference type="ARBA" id="ARBA00049244"/>
    </source>
</evidence>
<evidence type="ECO:0000313" key="10">
    <source>
        <dbReference type="EMBL" id="PTQ54402.1"/>
    </source>
</evidence>
<protein>
    <recommendedName>
        <fullName evidence="1">DNA-directed DNA polymerase</fullName>
        <ecNumber evidence="1">2.7.7.7</ecNumber>
    </recommendedName>
</protein>